<evidence type="ECO:0000256" key="1">
    <source>
        <dbReference type="ARBA" id="ARBA00006781"/>
    </source>
</evidence>
<reference evidence="3 4" key="1">
    <citation type="submission" date="2014-07" db="EMBL/GenBank/DDBJ databases">
        <title>Genomic and transcriptomic analysis on Apis cerana provide comprehensive insights into honey bee biology.</title>
        <authorList>
            <person name="Diao Q."/>
            <person name="Sun L."/>
            <person name="Zheng H."/>
            <person name="Zheng H."/>
            <person name="Xu S."/>
            <person name="Wang S."/>
            <person name="Zeng Z."/>
            <person name="Hu F."/>
            <person name="Su S."/>
            <person name="Wu J."/>
        </authorList>
    </citation>
    <scope>NUCLEOTIDE SEQUENCE [LARGE SCALE GENOMIC DNA]</scope>
    <source>
        <tissue evidence="3">Pupae without intestine</tissue>
    </source>
</reference>
<evidence type="ECO:0008006" key="5">
    <source>
        <dbReference type="Google" id="ProtNLM"/>
    </source>
</evidence>
<accession>A0A2A3EQP2</accession>
<dbReference type="PANTHER" id="PTHR13261:SF0">
    <property type="entry name" value="BRCA2 AND CDKN1A-INTERACTING PROTEIN"/>
    <property type="match status" value="1"/>
</dbReference>
<feature type="region of interest" description="Disordered" evidence="2">
    <location>
        <begin position="166"/>
        <end position="196"/>
    </location>
</feature>
<evidence type="ECO:0000256" key="2">
    <source>
        <dbReference type="SAM" id="MobiDB-lite"/>
    </source>
</evidence>
<evidence type="ECO:0000313" key="4">
    <source>
        <dbReference type="Proteomes" id="UP000242457"/>
    </source>
</evidence>
<name>A0A2A3EQP2_APICC</name>
<proteinExistence type="inferred from homology"/>
<dbReference type="PANTHER" id="PTHR13261">
    <property type="entry name" value="BRCA2 AND CDKN1A INTERACTING PROTEIN"/>
    <property type="match status" value="1"/>
</dbReference>
<dbReference type="AlphaFoldDB" id="A0A2A3EQP2"/>
<dbReference type="EMBL" id="KZ288203">
    <property type="protein sequence ID" value="PBC33361.1"/>
    <property type="molecule type" value="Genomic_DNA"/>
</dbReference>
<dbReference type="OrthoDB" id="27543at2759"/>
<dbReference type="Proteomes" id="UP000242457">
    <property type="component" value="Unassembled WGS sequence"/>
</dbReference>
<organism evidence="3 4">
    <name type="scientific">Apis cerana cerana</name>
    <name type="common">Oriental honeybee</name>
    <dbReference type="NCBI Taxonomy" id="94128"/>
    <lineage>
        <taxon>Eukaryota</taxon>
        <taxon>Metazoa</taxon>
        <taxon>Ecdysozoa</taxon>
        <taxon>Arthropoda</taxon>
        <taxon>Hexapoda</taxon>
        <taxon>Insecta</taxon>
        <taxon>Pterygota</taxon>
        <taxon>Neoptera</taxon>
        <taxon>Endopterygota</taxon>
        <taxon>Hymenoptera</taxon>
        <taxon>Apocrita</taxon>
        <taxon>Aculeata</taxon>
        <taxon>Apoidea</taxon>
        <taxon>Anthophila</taxon>
        <taxon>Apidae</taxon>
        <taxon>Apis</taxon>
    </lineage>
</organism>
<dbReference type="GO" id="GO:0005634">
    <property type="term" value="C:nucleus"/>
    <property type="evidence" value="ECO:0007669"/>
    <property type="project" value="TreeGrafter"/>
</dbReference>
<dbReference type="STRING" id="94128.A0A2A3EQP2"/>
<comment type="similarity">
    <text evidence="1">Belongs to the BCP1 family.</text>
</comment>
<keyword evidence="4" id="KW-1185">Reference proteome</keyword>
<dbReference type="InterPro" id="IPR025602">
    <property type="entry name" value="BCP1_family"/>
</dbReference>
<sequence length="461" mass="53172">MQFQAILSPEESPIRKHEIQRKVAKYLKPSAGSTVSCSIVRILSFSDFKKLLPSDSETNLPYREYRNIKKHRREIDERKIKETVSFLAVRETSVEKHFTEEAENKNETQRNNFFNNRTSGMILHYTFYPYYPYTYAWQHGISHGLSSAEPSASQFMIMAAPVKKRDVQRNFEDRSSDDDDHNSSNSEDNEKESLEEQGMEIQVDFEGRNPLDPDYHGIKTLLQQLFLKAHIDLGGLTDLIISQNYVGSVVKQSEDLNESDDEDSDINDVFGITTVINLSSGQNYPCIQQLRDLLRQLANEHATDAANTMIKDVLENDSEALGLLINERFVNIPAQISVPLLENLISEIKRANNKKMPFNFSYYILICKLYKTEDKKLEKKLKHKKRDNTEEPAILWSNPEEEIFAEEATISFEFSVEKESDSGLSGTWTETDDEMIPYRRVLLFEATKLQSIIDKIKNHIS</sequence>
<dbReference type="Pfam" id="PF13862">
    <property type="entry name" value="BCCIP"/>
    <property type="match status" value="1"/>
</dbReference>
<feature type="compositionally biased region" description="Acidic residues" evidence="2">
    <location>
        <begin position="187"/>
        <end position="196"/>
    </location>
</feature>
<evidence type="ECO:0000313" key="3">
    <source>
        <dbReference type="EMBL" id="PBC33361.1"/>
    </source>
</evidence>
<protein>
    <recommendedName>
        <fullName evidence="5">Protein BCCIP homolog</fullName>
    </recommendedName>
</protein>
<gene>
    <name evidence="3" type="ORF">APICC_04448</name>
</gene>